<gene>
    <name evidence="1" type="ORF">MRATA1EN22A_LOCUS1550</name>
</gene>
<reference evidence="1" key="2">
    <citation type="submission" date="2025-03" db="EMBL/GenBank/DDBJ databases">
        <authorList>
            <consortium name="ELIXIR-Norway"/>
            <consortium name="Elixir Norway"/>
        </authorList>
    </citation>
    <scope>NUCLEOTIDE SEQUENCE</scope>
</reference>
<evidence type="ECO:0000313" key="1">
    <source>
        <dbReference type="EMBL" id="CAM9365848.1"/>
    </source>
</evidence>
<dbReference type="Proteomes" id="UP001162501">
    <property type="component" value="Chromosome 1"/>
</dbReference>
<reference evidence="1" key="1">
    <citation type="submission" date="2023-05" db="EMBL/GenBank/DDBJ databases">
        <authorList>
            <consortium name="ELIXIR-Norway"/>
        </authorList>
    </citation>
    <scope>NUCLEOTIDE SEQUENCE</scope>
</reference>
<organism evidence="1 2">
    <name type="scientific">Rangifer tarandus platyrhynchus</name>
    <name type="common">Svalbard reindeer</name>
    <dbReference type="NCBI Taxonomy" id="3082113"/>
    <lineage>
        <taxon>Eukaryota</taxon>
        <taxon>Metazoa</taxon>
        <taxon>Chordata</taxon>
        <taxon>Craniata</taxon>
        <taxon>Vertebrata</taxon>
        <taxon>Euteleostomi</taxon>
        <taxon>Mammalia</taxon>
        <taxon>Eutheria</taxon>
        <taxon>Laurasiatheria</taxon>
        <taxon>Artiodactyla</taxon>
        <taxon>Ruminantia</taxon>
        <taxon>Pecora</taxon>
        <taxon>Cervidae</taxon>
        <taxon>Odocoileinae</taxon>
        <taxon>Rangifer</taxon>
    </lineage>
</organism>
<sequence length="274" mass="29040">MAKRLALPSEGRHDPRQQEKGQDDPGARTLCQRPPAPKSLAAGGQLMGRPAGPSWAVSLVGIHSQAQGTPAPGWRTNQGKRNSSSHGIYPMGPWLQCPGPHADCDAQDPGLRPNTTSPSLGFLVCNQTWPLTVVRLTRGRDEAPSMRPGTRASCQGLVASGTDPGLQEACLLPKLCSRAATQRWAAHTKFSKQSHSGEVPGALRGTSCPFSFWTGFPQLSPTRAELAAHAVVEAPLEPRPLQGPGVPPAEQEDGEELSGQGQFDMQTHTTCAVS</sequence>
<accession>A0AC59Y457</accession>
<proteinExistence type="predicted"/>
<evidence type="ECO:0000313" key="2">
    <source>
        <dbReference type="Proteomes" id="UP001162501"/>
    </source>
</evidence>
<name>A0AC59Y457_RANTA</name>
<dbReference type="EMBL" id="OX596085">
    <property type="protein sequence ID" value="CAM9365848.1"/>
    <property type="molecule type" value="Genomic_DNA"/>
</dbReference>
<protein>
    <submittedName>
        <fullName evidence="1">Uncharacterized protein</fullName>
    </submittedName>
</protein>